<dbReference type="GO" id="GO:0006633">
    <property type="term" value="P:fatty acid biosynthetic process"/>
    <property type="evidence" value="ECO:0007669"/>
    <property type="project" value="InterPro"/>
</dbReference>
<evidence type="ECO:0000259" key="3">
    <source>
        <dbReference type="Pfam" id="PF05292"/>
    </source>
</evidence>
<feature type="region of interest" description="Disordered" evidence="2">
    <location>
        <begin position="162"/>
        <end position="187"/>
    </location>
</feature>
<dbReference type="GO" id="GO:0005782">
    <property type="term" value="C:peroxisomal matrix"/>
    <property type="evidence" value="ECO:0007669"/>
    <property type="project" value="TreeGrafter"/>
</dbReference>
<dbReference type="AlphaFoldDB" id="A0AAV9I3U8"/>
<dbReference type="PANTHER" id="PTHR28641">
    <property type="match status" value="1"/>
</dbReference>
<reference evidence="4 5" key="1">
    <citation type="submission" date="2022-07" db="EMBL/GenBank/DDBJ databases">
        <title>Genome-wide signatures of adaptation to extreme environments.</title>
        <authorList>
            <person name="Cho C.H."/>
            <person name="Yoon H.S."/>
        </authorList>
    </citation>
    <scope>NUCLEOTIDE SEQUENCE [LARGE SCALE GENOMIC DNA]</scope>
    <source>
        <strain evidence="4 5">108.79 E11</strain>
    </source>
</reference>
<evidence type="ECO:0000313" key="4">
    <source>
        <dbReference type="EMBL" id="KAK4523398.1"/>
    </source>
</evidence>
<accession>A0AAV9I3U8</accession>
<name>A0AAV9I3U8_9RHOD</name>
<dbReference type="PANTHER" id="PTHR28641:SF1">
    <property type="entry name" value="MALONYL-COA DECARBOXYLASE, MITOCHONDRIAL"/>
    <property type="match status" value="1"/>
</dbReference>
<feature type="coiled-coil region" evidence="1">
    <location>
        <begin position="84"/>
        <end position="111"/>
    </location>
</feature>
<dbReference type="Gene3D" id="3.40.630.150">
    <property type="entry name" value="Malonyl-CoA decarboxylase, catalytic domain"/>
    <property type="match status" value="1"/>
</dbReference>
<evidence type="ECO:0000313" key="5">
    <source>
        <dbReference type="Proteomes" id="UP001300502"/>
    </source>
</evidence>
<protein>
    <recommendedName>
        <fullName evidence="3">Malonyl-CoA decarboxylase C-terminal domain-containing protein</fullName>
    </recommendedName>
</protein>
<proteinExistence type="predicted"/>
<sequence>MFPLFRSWTLRLWKQQTTKQTISKLPYRLLLALDKHTQRQRLSPSSFTSGLSRLLTTDTSILPDKICQHYITCLIHCIHNLQRNQESNQTLLQLEKQRQEASKQLVNCFQQLAKEPTLKRKFSTEFMQRLMKVYSSTNANQYFVIYLAQDLVETDTSIKGLDASEGSHEENAGWYRRNGQTQQNEKHQEALDFGDSTHISESQSSLLPQVFSNLYDVEGSLAFLYEIWKDVSLQMKHIAPKDPLLQKLSYLKKSLEMEIERQCCPKYVEVVRVLPHSPAYILNPYLEEMSWKGTSSPRDRQLSLQRLENGHRCYALIHQTEPMKPLAFCQLAFLPFVPNNMNDIMAFAKEPKEDASHSLPVAVIYGIKALSSSYGEGVYRAFLKKLFQEQLRAIYPPIKGIVTHSRSLMFISWLQDQLYIMDHFNALPNRRRQLVVKWDCLDRLRSILQLCSGSIPSYVPQSEWMKNLTNEIQQHKDDLLSLFAYFVVRGWKYSPLMDPSILFHIRCGAEVYQINWMGERTWDALRSCAGITFNFLYNAEDMDSNMRAYMDREEVVVSEQVMETLNRGVVVEKIVDVEKQE</sequence>
<evidence type="ECO:0000256" key="1">
    <source>
        <dbReference type="SAM" id="Coils"/>
    </source>
</evidence>
<organism evidence="4 5">
    <name type="scientific">Galdieria yellowstonensis</name>
    <dbReference type="NCBI Taxonomy" id="3028027"/>
    <lineage>
        <taxon>Eukaryota</taxon>
        <taxon>Rhodophyta</taxon>
        <taxon>Bangiophyceae</taxon>
        <taxon>Galdieriales</taxon>
        <taxon>Galdieriaceae</taxon>
        <taxon>Galdieria</taxon>
    </lineage>
</organism>
<dbReference type="EMBL" id="JANCYU010000014">
    <property type="protein sequence ID" value="KAK4523398.1"/>
    <property type="molecule type" value="Genomic_DNA"/>
</dbReference>
<feature type="domain" description="Malonyl-CoA decarboxylase C-terminal" evidence="3">
    <location>
        <begin position="305"/>
        <end position="538"/>
    </location>
</feature>
<dbReference type="GO" id="GO:0006085">
    <property type="term" value="P:acetyl-CoA biosynthetic process"/>
    <property type="evidence" value="ECO:0007669"/>
    <property type="project" value="TreeGrafter"/>
</dbReference>
<dbReference type="InterPro" id="IPR007956">
    <property type="entry name" value="Malonyl_CoA_deC_C"/>
</dbReference>
<dbReference type="InterPro" id="IPR042303">
    <property type="entry name" value="Malonyl_CoA_deC_C_sf"/>
</dbReference>
<dbReference type="Proteomes" id="UP001300502">
    <property type="component" value="Unassembled WGS sequence"/>
</dbReference>
<dbReference type="Pfam" id="PF05292">
    <property type="entry name" value="MCD"/>
    <property type="match status" value="1"/>
</dbReference>
<evidence type="ECO:0000256" key="2">
    <source>
        <dbReference type="SAM" id="MobiDB-lite"/>
    </source>
</evidence>
<keyword evidence="5" id="KW-1185">Reference proteome</keyword>
<dbReference type="GO" id="GO:0050080">
    <property type="term" value="F:malonyl-CoA decarboxylase activity"/>
    <property type="evidence" value="ECO:0007669"/>
    <property type="project" value="InterPro"/>
</dbReference>
<comment type="caution">
    <text evidence="4">The sequence shown here is derived from an EMBL/GenBank/DDBJ whole genome shotgun (WGS) entry which is preliminary data.</text>
</comment>
<dbReference type="InterPro" id="IPR038917">
    <property type="entry name" value="Malonyl_CoA_deC"/>
</dbReference>
<gene>
    <name evidence="4" type="ORF">GAYE_PCTG52G1293</name>
</gene>
<dbReference type="GO" id="GO:0005759">
    <property type="term" value="C:mitochondrial matrix"/>
    <property type="evidence" value="ECO:0007669"/>
    <property type="project" value="TreeGrafter"/>
</dbReference>
<dbReference type="GO" id="GO:2001294">
    <property type="term" value="P:malonyl-CoA catabolic process"/>
    <property type="evidence" value="ECO:0007669"/>
    <property type="project" value="TreeGrafter"/>
</dbReference>
<keyword evidence="1" id="KW-0175">Coiled coil</keyword>